<dbReference type="PANTHER" id="PTHR34800">
    <property type="entry name" value="TETRAPYRROLE-BINDING PROTEIN, CHLOROPLASTIC"/>
    <property type="match status" value="1"/>
</dbReference>
<organism evidence="3 4">
    <name type="scientific">Dendrobium catenatum</name>
    <dbReference type="NCBI Taxonomy" id="906689"/>
    <lineage>
        <taxon>Eukaryota</taxon>
        <taxon>Viridiplantae</taxon>
        <taxon>Streptophyta</taxon>
        <taxon>Embryophyta</taxon>
        <taxon>Tracheophyta</taxon>
        <taxon>Spermatophyta</taxon>
        <taxon>Magnoliopsida</taxon>
        <taxon>Liliopsida</taxon>
        <taxon>Asparagales</taxon>
        <taxon>Orchidaceae</taxon>
        <taxon>Epidendroideae</taxon>
        <taxon>Malaxideae</taxon>
        <taxon>Dendrobiinae</taxon>
        <taxon>Dendrobium</taxon>
    </lineage>
</organism>
<reference evidence="3 4" key="1">
    <citation type="journal article" date="2016" name="Sci. Rep.">
        <title>The Dendrobium catenatum Lindl. genome sequence provides insights into polysaccharide synthase, floral development and adaptive evolution.</title>
        <authorList>
            <person name="Zhang G.Q."/>
            <person name="Xu Q."/>
            <person name="Bian C."/>
            <person name="Tsai W.C."/>
            <person name="Yeh C.M."/>
            <person name="Liu K.W."/>
            <person name="Yoshida K."/>
            <person name="Zhang L.S."/>
            <person name="Chang S.B."/>
            <person name="Chen F."/>
            <person name="Shi Y."/>
            <person name="Su Y.Y."/>
            <person name="Zhang Y.Q."/>
            <person name="Chen L.J."/>
            <person name="Yin Y."/>
            <person name="Lin M."/>
            <person name="Huang H."/>
            <person name="Deng H."/>
            <person name="Wang Z.W."/>
            <person name="Zhu S.L."/>
            <person name="Zhao X."/>
            <person name="Deng C."/>
            <person name="Niu S.C."/>
            <person name="Huang J."/>
            <person name="Wang M."/>
            <person name="Liu G.H."/>
            <person name="Yang H.J."/>
            <person name="Xiao X.J."/>
            <person name="Hsiao Y.Y."/>
            <person name="Wu W.L."/>
            <person name="Chen Y.Y."/>
            <person name="Mitsuda N."/>
            <person name="Ohme-Takagi M."/>
            <person name="Luo Y.B."/>
            <person name="Van de Peer Y."/>
            <person name="Liu Z.J."/>
        </authorList>
    </citation>
    <scope>NUCLEOTIDE SEQUENCE [LARGE SCALE GENOMIC DNA]</scope>
    <source>
        <tissue evidence="3">The whole plant</tissue>
    </source>
</reference>
<dbReference type="CDD" id="cd16383">
    <property type="entry name" value="GUN4"/>
    <property type="match status" value="1"/>
</dbReference>
<dbReference type="InterPro" id="IPR037215">
    <property type="entry name" value="GUN4-like_sf"/>
</dbReference>
<dbReference type="SUPFAM" id="SSF140869">
    <property type="entry name" value="GUN4-like"/>
    <property type="match status" value="1"/>
</dbReference>
<feature type="region of interest" description="Disordered" evidence="1">
    <location>
        <begin position="194"/>
        <end position="231"/>
    </location>
</feature>
<dbReference type="Proteomes" id="UP000233837">
    <property type="component" value="Unassembled WGS sequence"/>
</dbReference>
<sequence>MATTSLHSIRLPQLHRRHRIRHHFPSSSINLTLSSSTTTSSPILTFDSLANHLAASDFRQADEETRRLLIALAGEAAQKRGYVFFSEVQFIAADDLQAIDDLWSRHSEGRFGYSVQRRLWEKSRRDFTKFFINIGWMRRMETEVEQFIYKSFPGEFIWELGDETPEGHLPLTNALRGTQLLGSILTHPAFEIEEVVEGEEEEEEEEENGEKDKERGKALSSSRRLKPDYSF</sequence>
<dbReference type="GO" id="GO:0010019">
    <property type="term" value="P:chloroplast-nucleus signaling pathway"/>
    <property type="evidence" value="ECO:0007669"/>
    <property type="project" value="TreeGrafter"/>
</dbReference>
<dbReference type="Gene3D" id="1.25.40.620">
    <property type="match status" value="1"/>
</dbReference>
<dbReference type="OrthoDB" id="4835at2759"/>
<dbReference type="FunFam" id="1.10.10.1770:FF:000001">
    <property type="entry name" value="Tetrapyrrole-binding protein, chloroplastic"/>
    <property type="match status" value="1"/>
</dbReference>
<evidence type="ECO:0000313" key="4">
    <source>
        <dbReference type="Proteomes" id="UP000233837"/>
    </source>
</evidence>
<accession>A0A2I0W4L1</accession>
<feature type="compositionally biased region" description="Acidic residues" evidence="1">
    <location>
        <begin position="194"/>
        <end position="209"/>
    </location>
</feature>
<evidence type="ECO:0000259" key="2">
    <source>
        <dbReference type="Pfam" id="PF05419"/>
    </source>
</evidence>
<name>A0A2I0W4L1_9ASPA</name>
<dbReference type="AlphaFoldDB" id="A0A2I0W4L1"/>
<dbReference type="STRING" id="906689.A0A2I0W4L1"/>
<gene>
    <name evidence="3" type="primary">GUN4</name>
    <name evidence="3" type="ORF">MA16_Dca008704</name>
</gene>
<protein>
    <submittedName>
        <fullName evidence="3">Tetrapyrrole-binding protein, chloroplastic</fullName>
    </submittedName>
</protein>
<evidence type="ECO:0000313" key="3">
    <source>
        <dbReference type="EMBL" id="PKU70587.1"/>
    </source>
</evidence>
<dbReference type="InterPro" id="IPR008629">
    <property type="entry name" value="GUN4-like"/>
</dbReference>
<dbReference type="GO" id="GO:0046906">
    <property type="term" value="F:tetrapyrrole binding"/>
    <property type="evidence" value="ECO:0007669"/>
    <property type="project" value="TreeGrafter"/>
</dbReference>
<reference evidence="3 4" key="2">
    <citation type="journal article" date="2017" name="Nature">
        <title>The Apostasia genome and the evolution of orchids.</title>
        <authorList>
            <person name="Zhang G.Q."/>
            <person name="Liu K.W."/>
            <person name="Li Z."/>
            <person name="Lohaus R."/>
            <person name="Hsiao Y.Y."/>
            <person name="Niu S.C."/>
            <person name="Wang J.Y."/>
            <person name="Lin Y.C."/>
            <person name="Xu Q."/>
            <person name="Chen L.J."/>
            <person name="Yoshida K."/>
            <person name="Fujiwara S."/>
            <person name="Wang Z.W."/>
            <person name="Zhang Y.Q."/>
            <person name="Mitsuda N."/>
            <person name="Wang M."/>
            <person name="Liu G.H."/>
            <person name="Pecoraro L."/>
            <person name="Huang H.X."/>
            <person name="Xiao X.J."/>
            <person name="Lin M."/>
            <person name="Wu X.Y."/>
            <person name="Wu W.L."/>
            <person name="Chen Y.Y."/>
            <person name="Chang S.B."/>
            <person name="Sakamoto S."/>
            <person name="Ohme-Takagi M."/>
            <person name="Yagi M."/>
            <person name="Zeng S.J."/>
            <person name="Shen C.Y."/>
            <person name="Yeh C.M."/>
            <person name="Luo Y.B."/>
            <person name="Tsai W.C."/>
            <person name="Van de Peer Y."/>
            <person name="Liu Z.J."/>
        </authorList>
    </citation>
    <scope>NUCLEOTIDE SEQUENCE [LARGE SCALE GENOMIC DNA]</scope>
    <source>
        <tissue evidence="3">The whole plant</tissue>
    </source>
</reference>
<dbReference type="PANTHER" id="PTHR34800:SF1">
    <property type="entry name" value="TETRAPYRROLE-BINDING PROTEIN, CHLOROPLASTIC"/>
    <property type="match status" value="1"/>
</dbReference>
<dbReference type="Pfam" id="PF05419">
    <property type="entry name" value="GUN4"/>
    <property type="match status" value="1"/>
</dbReference>
<dbReference type="Gene3D" id="1.10.10.1770">
    <property type="entry name" value="Gun4-like"/>
    <property type="match status" value="1"/>
</dbReference>
<evidence type="ECO:0000256" key="1">
    <source>
        <dbReference type="SAM" id="MobiDB-lite"/>
    </source>
</evidence>
<keyword evidence="4" id="KW-1185">Reference proteome</keyword>
<proteinExistence type="predicted"/>
<feature type="domain" description="GUN4-like" evidence="2">
    <location>
        <begin position="44"/>
        <end position="188"/>
    </location>
</feature>
<dbReference type="GO" id="GO:0009507">
    <property type="term" value="C:chloroplast"/>
    <property type="evidence" value="ECO:0007669"/>
    <property type="project" value="TreeGrafter"/>
</dbReference>
<dbReference type="EMBL" id="KZ502926">
    <property type="protein sequence ID" value="PKU70587.1"/>
    <property type="molecule type" value="Genomic_DNA"/>
</dbReference>